<evidence type="ECO:0008006" key="3">
    <source>
        <dbReference type="Google" id="ProtNLM"/>
    </source>
</evidence>
<dbReference type="STRING" id="112901.SAMN04488500_10674"/>
<sequence length="108" mass="12352">MSKAAQYQTELDKWQKLFAETTPATQEAVSGLIEKVAYVHSLCWEIEQSINSAGAIKKHPQRPELQKINPQVKEYARLSESYAGIINKLNALRVKNTIEEDDELDEYE</sequence>
<dbReference type="EMBL" id="FWXI01000006">
    <property type="protein sequence ID" value="SMC63446.1"/>
    <property type="molecule type" value="Genomic_DNA"/>
</dbReference>
<evidence type="ECO:0000313" key="2">
    <source>
        <dbReference type="Proteomes" id="UP000192738"/>
    </source>
</evidence>
<reference evidence="1 2" key="1">
    <citation type="submission" date="2017-04" db="EMBL/GenBank/DDBJ databases">
        <authorList>
            <person name="Afonso C.L."/>
            <person name="Miller P.J."/>
            <person name="Scott M.A."/>
            <person name="Spackman E."/>
            <person name="Goraichik I."/>
            <person name="Dimitrov K.M."/>
            <person name="Suarez D.L."/>
            <person name="Swayne D.E."/>
        </authorList>
    </citation>
    <scope>NUCLEOTIDE SEQUENCE [LARGE SCALE GENOMIC DNA]</scope>
    <source>
        <strain evidence="1 2">DSM 5090</strain>
    </source>
</reference>
<name>A0A1W2ARV8_9FIRM</name>
<proteinExistence type="predicted"/>
<organism evidence="1 2">
    <name type="scientific">Sporomusa malonica</name>
    <dbReference type="NCBI Taxonomy" id="112901"/>
    <lineage>
        <taxon>Bacteria</taxon>
        <taxon>Bacillati</taxon>
        <taxon>Bacillota</taxon>
        <taxon>Negativicutes</taxon>
        <taxon>Selenomonadales</taxon>
        <taxon>Sporomusaceae</taxon>
        <taxon>Sporomusa</taxon>
    </lineage>
</organism>
<keyword evidence="2" id="KW-1185">Reference proteome</keyword>
<dbReference type="AlphaFoldDB" id="A0A1W2ARV8"/>
<dbReference type="RefSeq" id="WP_084575297.1">
    <property type="nucleotide sequence ID" value="NZ_CP155572.1"/>
</dbReference>
<accession>A0A1W2ARV8</accession>
<evidence type="ECO:0000313" key="1">
    <source>
        <dbReference type="EMBL" id="SMC63446.1"/>
    </source>
</evidence>
<protein>
    <recommendedName>
        <fullName evidence="3">Phage terminase, small subunit, putative, P27 family</fullName>
    </recommendedName>
</protein>
<dbReference type="Proteomes" id="UP000192738">
    <property type="component" value="Unassembled WGS sequence"/>
</dbReference>
<dbReference type="OrthoDB" id="2615336at2"/>
<gene>
    <name evidence="1" type="ORF">SAMN04488500_10674</name>
</gene>